<dbReference type="InterPro" id="IPR002110">
    <property type="entry name" value="Ankyrin_rpt"/>
</dbReference>
<proteinExistence type="predicted"/>
<dbReference type="AlphaFoldDB" id="W0AFQ7"/>
<keyword evidence="5" id="KW-1185">Reference proteome</keyword>
<protein>
    <submittedName>
        <fullName evidence="4">Uncharacterized protein</fullName>
    </submittedName>
</protein>
<keyword evidence="2 3" id="KW-0040">ANK repeat</keyword>
<dbReference type="Pfam" id="PF00023">
    <property type="entry name" value="Ank"/>
    <property type="match status" value="1"/>
</dbReference>
<keyword evidence="1" id="KW-0677">Repeat</keyword>
<dbReference type="HOGENOM" id="CLU_000134_18_1_5"/>
<dbReference type="KEGG" id="ssan:NX02_21575"/>
<feature type="repeat" description="ANK" evidence="3">
    <location>
        <begin position="85"/>
        <end position="117"/>
    </location>
</feature>
<sequence>MPEHASQGEPAPLPPRERLQDLLFDAARLGRADMIPALHRAGIDLEATDLRGYTALILASYNGSLETTRALLDLGAAVDTPDTGRGNTALMGVAFKGYRQILLCLLEAGAAVDRRNLAGQTALMTATLFGHAAIVEDLLAAGANPLLVDIAGNSARSLAGTQGNVALLEVLDSACPPTGTLDG</sequence>
<evidence type="ECO:0000313" key="5">
    <source>
        <dbReference type="Proteomes" id="UP000018851"/>
    </source>
</evidence>
<feature type="repeat" description="ANK" evidence="3">
    <location>
        <begin position="51"/>
        <end position="83"/>
    </location>
</feature>
<dbReference type="STRING" id="1123269.NX02_21575"/>
<dbReference type="SMART" id="SM00248">
    <property type="entry name" value="ANK"/>
    <property type="match status" value="4"/>
</dbReference>
<dbReference type="eggNOG" id="COG0666">
    <property type="taxonomic scope" value="Bacteria"/>
</dbReference>
<dbReference type="Gene3D" id="1.25.40.20">
    <property type="entry name" value="Ankyrin repeat-containing domain"/>
    <property type="match status" value="1"/>
</dbReference>
<dbReference type="InterPro" id="IPR036770">
    <property type="entry name" value="Ankyrin_rpt-contain_sf"/>
</dbReference>
<reference evidence="4 5" key="1">
    <citation type="submission" date="2013-07" db="EMBL/GenBank/DDBJ databases">
        <title>Completed genome of Sphingomonas sanxanigenens NX02.</title>
        <authorList>
            <person name="Ma T."/>
            <person name="Huang H."/>
            <person name="Wu M."/>
            <person name="Li X."/>
            <person name="Li G."/>
        </authorList>
    </citation>
    <scope>NUCLEOTIDE SEQUENCE [LARGE SCALE GENOMIC DNA]</scope>
    <source>
        <strain evidence="4 5">NX02</strain>
    </source>
</reference>
<dbReference type="PROSITE" id="PS50088">
    <property type="entry name" value="ANK_REPEAT"/>
    <property type="match status" value="3"/>
</dbReference>
<dbReference type="PROSITE" id="PS50297">
    <property type="entry name" value="ANK_REP_REGION"/>
    <property type="match status" value="2"/>
</dbReference>
<evidence type="ECO:0000256" key="1">
    <source>
        <dbReference type="ARBA" id="ARBA00022737"/>
    </source>
</evidence>
<evidence type="ECO:0000313" key="4">
    <source>
        <dbReference type="EMBL" id="AHE55946.1"/>
    </source>
</evidence>
<dbReference type="InterPro" id="IPR050889">
    <property type="entry name" value="Dendritic_Spine_Reg/Scaffold"/>
</dbReference>
<feature type="repeat" description="ANK" evidence="3">
    <location>
        <begin position="118"/>
        <end position="150"/>
    </location>
</feature>
<name>W0AFQ7_9SPHN</name>
<dbReference type="PANTHER" id="PTHR24166">
    <property type="entry name" value="ROLLING PEBBLES, ISOFORM B"/>
    <property type="match status" value="1"/>
</dbReference>
<dbReference type="EMBL" id="CP006644">
    <property type="protein sequence ID" value="AHE55946.1"/>
    <property type="molecule type" value="Genomic_DNA"/>
</dbReference>
<dbReference type="Proteomes" id="UP000018851">
    <property type="component" value="Chromosome"/>
</dbReference>
<dbReference type="PANTHER" id="PTHR24166:SF48">
    <property type="entry name" value="PROTEIN VAPYRIN"/>
    <property type="match status" value="1"/>
</dbReference>
<dbReference type="RefSeq" id="WP_039996723.1">
    <property type="nucleotide sequence ID" value="NZ_CP006644.1"/>
</dbReference>
<organism evidence="4 5">
    <name type="scientific">Sphingomonas sanxanigenens DSM 19645 = NX02</name>
    <dbReference type="NCBI Taxonomy" id="1123269"/>
    <lineage>
        <taxon>Bacteria</taxon>
        <taxon>Pseudomonadati</taxon>
        <taxon>Pseudomonadota</taxon>
        <taxon>Alphaproteobacteria</taxon>
        <taxon>Sphingomonadales</taxon>
        <taxon>Sphingomonadaceae</taxon>
        <taxon>Sphingomonas</taxon>
    </lineage>
</organism>
<evidence type="ECO:0000256" key="2">
    <source>
        <dbReference type="ARBA" id="ARBA00023043"/>
    </source>
</evidence>
<accession>W0AFQ7</accession>
<dbReference type="PATRIC" id="fig|1123269.5.peg.4218"/>
<evidence type="ECO:0000256" key="3">
    <source>
        <dbReference type="PROSITE-ProRule" id="PRU00023"/>
    </source>
</evidence>
<dbReference type="SUPFAM" id="SSF48403">
    <property type="entry name" value="Ankyrin repeat"/>
    <property type="match status" value="1"/>
</dbReference>
<gene>
    <name evidence="4" type="ORF">NX02_21575</name>
</gene>
<dbReference type="Pfam" id="PF12796">
    <property type="entry name" value="Ank_2"/>
    <property type="match status" value="1"/>
</dbReference>